<keyword evidence="2" id="KW-0472">Membrane</keyword>
<reference evidence="4" key="1">
    <citation type="journal article" date="2019" name="Int. J. Syst. Evol. Microbiol.">
        <title>The Global Catalogue of Microorganisms (GCM) 10K type strain sequencing project: providing services to taxonomists for standard genome sequencing and annotation.</title>
        <authorList>
            <consortium name="The Broad Institute Genomics Platform"/>
            <consortium name="The Broad Institute Genome Sequencing Center for Infectious Disease"/>
            <person name="Wu L."/>
            <person name="Ma J."/>
        </authorList>
    </citation>
    <scope>NUCLEOTIDE SEQUENCE [LARGE SCALE GENOMIC DNA]</scope>
    <source>
        <strain evidence="4">CGMCC 4.7382</strain>
    </source>
</reference>
<accession>A0ABW2KDI9</accession>
<keyword evidence="2" id="KW-0812">Transmembrane</keyword>
<evidence type="ECO:0000313" key="4">
    <source>
        <dbReference type="Proteomes" id="UP001596540"/>
    </source>
</evidence>
<sequence length="137" mass="14115">MSYFLSTLLGMVSGLFSTLVLLFAGGFALIWAGRAPAGRGLVRSAGALLLVDALVNLGRTILFALANYPGRHQEASVDLVILLAPFLNVASNAALIGAVILLLVAVVRGSRRAPAGRPAPGIAPQPPGPQPPGPWTR</sequence>
<organism evidence="3 4">
    <name type="scientific">Marinactinospora rubrisoli</name>
    <dbReference type="NCBI Taxonomy" id="2715399"/>
    <lineage>
        <taxon>Bacteria</taxon>
        <taxon>Bacillati</taxon>
        <taxon>Actinomycetota</taxon>
        <taxon>Actinomycetes</taxon>
        <taxon>Streptosporangiales</taxon>
        <taxon>Nocardiopsidaceae</taxon>
        <taxon>Marinactinospora</taxon>
    </lineage>
</organism>
<feature type="compositionally biased region" description="Pro residues" evidence="1">
    <location>
        <begin position="121"/>
        <end position="137"/>
    </location>
</feature>
<gene>
    <name evidence="3" type="ORF">ACFQRF_10050</name>
</gene>
<feature type="transmembrane region" description="Helical" evidence="2">
    <location>
        <begin position="86"/>
        <end position="107"/>
    </location>
</feature>
<proteinExistence type="predicted"/>
<dbReference type="RefSeq" id="WP_379870716.1">
    <property type="nucleotide sequence ID" value="NZ_JBHTBH010000004.1"/>
</dbReference>
<feature type="transmembrane region" description="Helical" evidence="2">
    <location>
        <begin position="45"/>
        <end position="66"/>
    </location>
</feature>
<dbReference type="Proteomes" id="UP001596540">
    <property type="component" value="Unassembled WGS sequence"/>
</dbReference>
<feature type="transmembrane region" description="Helical" evidence="2">
    <location>
        <begin position="12"/>
        <end position="33"/>
    </location>
</feature>
<keyword evidence="4" id="KW-1185">Reference proteome</keyword>
<feature type="region of interest" description="Disordered" evidence="1">
    <location>
        <begin position="115"/>
        <end position="137"/>
    </location>
</feature>
<name>A0ABW2KDI9_9ACTN</name>
<comment type="caution">
    <text evidence="3">The sequence shown here is derived from an EMBL/GenBank/DDBJ whole genome shotgun (WGS) entry which is preliminary data.</text>
</comment>
<dbReference type="EMBL" id="JBHTBH010000004">
    <property type="protein sequence ID" value="MFC7328081.1"/>
    <property type="molecule type" value="Genomic_DNA"/>
</dbReference>
<keyword evidence="2" id="KW-1133">Transmembrane helix</keyword>
<evidence type="ECO:0000256" key="1">
    <source>
        <dbReference type="SAM" id="MobiDB-lite"/>
    </source>
</evidence>
<evidence type="ECO:0000256" key="2">
    <source>
        <dbReference type="SAM" id="Phobius"/>
    </source>
</evidence>
<evidence type="ECO:0000313" key="3">
    <source>
        <dbReference type="EMBL" id="MFC7328081.1"/>
    </source>
</evidence>
<protein>
    <submittedName>
        <fullName evidence="3">Uncharacterized protein</fullName>
    </submittedName>
</protein>